<evidence type="ECO:0000313" key="6">
    <source>
        <dbReference type="EMBL" id="AKK03914.1"/>
    </source>
</evidence>
<dbReference type="PANTHER" id="PTHR31851">
    <property type="entry name" value="FE(2+)/MN(2+) TRANSPORTER PCL1"/>
    <property type="match status" value="1"/>
</dbReference>
<protein>
    <submittedName>
        <fullName evidence="6">Putative membrane protein</fullName>
    </submittedName>
</protein>
<accession>A0A0G3GS23</accession>
<feature type="transmembrane region" description="Helical" evidence="5">
    <location>
        <begin position="57"/>
        <end position="76"/>
    </location>
</feature>
<keyword evidence="7" id="KW-1185">Reference proteome</keyword>
<reference evidence="6 7" key="1">
    <citation type="submission" date="2015-05" db="EMBL/GenBank/DDBJ databases">
        <title>Complete genome sequence of Corynebacterium epidermidicanis DSM 45586, isolated from the skin of a dog suffering from pruritus.</title>
        <authorList>
            <person name="Ruckert C."/>
            <person name="Albersmeier A."/>
            <person name="Winkler A."/>
            <person name="Tauch A."/>
        </authorList>
    </citation>
    <scope>NUCLEOTIDE SEQUENCE [LARGE SCALE GENOMIC DNA]</scope>
    <source>
        <strain evidence="6 7">DSM 45586</strain>
    </source>
</reference>
<dbReference type="STRING" id="1050174.CEPID_10420"/>
<dbReference type="InterPro" id="IPR008217">
    <property type="entry name" value="Ccc1_fam"/>
</dbReference>
<dbReference type="PATRIC" id="fig|1050174.4.peg.2098"/>
<proteinExistence type="predicted"/>
<gene>
    <name evidence="6" type="ORF">CEPID_10420</name>
</gene>
<dbReference type="GO" id="GO:0030026">
    <property type="term" value="P:intracellular manganese ion homeostasis"/>
    <property type="evidence" value="ECO:0007669"/>
    <property type="project" value="InterPro"/>
</dbReference>
<dbReference type="CDD" id="cd02432">
    <property type="entry name" value="Nodulin-21_like_1"/>
    <property type="match status" value="1"/>
</dbReference>
<evidence type="ECO:0000256" key="4">
    <source>
        <dbReference type="ARBA" id="ARBA00023136"/>
    </source>
</evidence>
<sequence>MTMSADNTHGAKYIEPHSDSVNSRLNWLRAGVLGANDGIVSVAGLLMGVAATGADSHALLIAGVAAVASGAVSMALGEYVSVSAQRDTEQRLVAKERWELENFPEDEHLELVSILRSKGLSEAVAEQAVREMEQHDRLAAHLDLELGMAEDDYTNPWVAAGSSAVSFVVGAFIPLLVCMLVPDYMRVWATLIGTLIALGVTGGLSAVFSGGSRSRSVARLAVGGALALAVTYAIGWVFGVSVA</sequence>
<feature type="transmembrane region" description="Helical" evidence="5">
    <location>
        <begin position="157"/>
        <end position="182"/>
    </location>
</feature>
<feature type="transmembrane region" description="Helical" evidence="5">
    <location>
        <begin position="188"/>
        <end position="208"/>
    </location>
</feature>
<organism evidence="6 7">
    <name type="scientific">Corynebacterium epidermidicanis</name>
    <dbReference type="NCBI Taxonomy" id="1050174"/>
    <lineage>
        <taxon>Bacteria</taxon>
        <taxon>Bacillati</taxon>
        <taxon>Actinomycetota</taxon>
        <taxon>Actinomycetes</taxon>
        <taxon>Mycobacteriales</taxon>
        <taxon>Corynebacteriaceae</taxon>
        <taxon>Corynebacterium</taxon>
    </lineage>
</organism>
<comment type="subcellular location">
    <subcellularLocation>
        <location evidence="1">Endomembrane system</location>
        <topology evidence="1">Multi-pass membrane protein</topology>
    </subcellularLocation>
</comment>
<evidence type="ECO:0000256" key="3">
    <source>
        <dbReference type="ARBA" id="ARBA00022989"/>
    </source>
</evidence>
<dbReference type="GO" id="GO:0012505">
    <property type="term" value="C:endomembrane system"/>
    <property type="evidence" value="ECO:0007669"/>
    <property type="project" value="UniProtKB-SubCell"/>
</dbReference>
<evidence type="ECO:0000256" key="1">
    <source>
        <dbReference type="ARBA" id="ARBA00004127"/>
    </source>
</evidence>
<dbReference type="Proteomes" id="UP000035368">
    <property type="component" value="Chromosome"/>
</dbReference>
<evidence type="ECO:0000256" key="2">
    <source>
        <dbReference type="ARBA" id="ARBA00022692"/>
    </source>
</evidence>
<evidence type="ECO:0000256" key="5">
    <source>
        <dbReference type="SAM" id="Phobius"/>
    </source>
</evidence>
<dbReference type="GO" id="GO:0005384">
    <property type="term" value="F:manganese ion transmembrane transporter activity"/>
    <property type="evidence" value="ECO:0007669"/>
    <property type="project" value="InterPro"/>
</dbReference>
<dbReference type="Pfam" id="PF01988">
    <property type="entry name" value="VIT1"/>
    <property type="match status" value="1"/>
</dbReference>
<dbReference type="AlphaFoldDB" id="A0A0G3GS23"/>
<keyword evidence="4 5" id="KW-0472">Membrane</keyword>
<keyword evidence="2 5" id="KW-0812">Transmembrane</keyword>
<dbReference type="KEGG" id="cei:CEPID_10420"/>
<feature type="transmembrane region" description="Helical" evidence="5">
    <location>
        <begin position="220"/>
        <end position="239"/>
    </location>
</feature>
<dbReference type="EMBL" id="CP011541">
    <property type="protein sequence ID" value="AKK03914.1"/>
    <property type="molecule type" value="Genomic_DNA"/>
</dbReference>
<evidence type="ECO:0000313" key="7">
    <source>
        <dbReference type="Proteomes" id="UP000035368"/>
    </source>
</evidence>
<name>A0A0G3GS23_9CORY</name>
<feature type="transmembrane region" description="Helical" evidence="5">
    <location>
        <begin position="30"/>
        <end position="51"/>
    </location>
</feature>
<keyword evidence="3 5" id="KW-1133">Transmembrane helix</keyword>